<dbReference type="InterPro" id="IPR000757">
    <property type="entry name" value="Beta-glucanase-like"/>
</dbReference>
<dbReference type="CDD" id="cd08023">
    <property type="entry name" value="GH16_laminarinase_like"/>
    <property type="match status" value="1"/>
</dbReference>
<comment type="caution">
    <text evidence="3">The sequence shown here is derived from an EMBL/GenBank/DDBJ whole genome shotgun (WGS) entry which is preliminary data.</text>
</comment>
<reference evidence="3 4" key="1">
    <citation type="submission" date="2020-05" db="EMBL/GenBank/DDBJ databases">
        <title>The draft genome sequence of Maribacter arenosus CAU 1321.</title>
        <authorList>
            <person name="Mu L."/>
        </authorList>
    </citation>
    <scope>NUCLEOTIDE SEQUENCE [LARGE SCALE GENOMIC DNA]</scope>
    <source>
        <strain evidence="3 4">CAU 1321</strain>
    </source>
</reference>
<dbReference type="RefSeq" id="WP_188313088.1">
    <property type="nucleotide sequence ID" value="NZ_JABTCG010000001.1"/>
</dbReference>
<keyword evidence="3" id="KW-0378">Hydrolase</keyword>
<dbReference type="PANTHER" id="PTHR10963">
    <property type="entry name" value="GLYCOSYL HYDROLASE-RELATED"/>
    <property type="match status" value="1"/>
</dbReference>
<comment type="similarity">
    <text evidence="1">Belongs to the glycosyl hydrolase 16 family.</text>
</comment>
<evidence type="ECO:0000313" key="3">
    <source>
        <dbReference type="EMBL" id="MBD0849993.1"/>
    </source>
</evidence>
<dbReference type="PANTHER" id="PTHR10963:SF24">
    <property type="entry name" value="GLYCOSIDASE C21B10.07-RELATED"/>
    <property type="match status" value="1"/>
</dbReference>
<evidence type="ECO:0000259" key="2">
    <source>
        <dbReference type="PROSITE" id="PS51762"/>
    </source>
</evidence>
<gene>
    <name evidence="3" type="ORF">HPE63_04860</name>
</gene>
<name>A0ABR7V9E7_9FLAO</name>
<protein>
    <submittedName>
        <fullName evidence="3">Glycoside hydrolase family 16 protein</fullName>
    </submittedName>
</protein>
<proteinExistence type="inferred from homology"/>
<dbReference type="SUPFAM" id="SSF49899">
    <property type="entry name" value="Concanavalin A-like lectins/glucanases"/>
    <property type="match status" value="1"/>
</dbReference>
<dbReference type="PROSITE" id="PS51762">
    <property type="entry name" value="GH16_2"/>
    <property type="match status" value="1"/>
</dbReference>
<sequence>MNYLHRALIILMLVISCSEGDSQPNNIPSKLVLNVTIVGSDATNPNGDGSGVVQVSASAENAVRYAFRFENGDLQESPSGSIEHAFTKVGTHSYTITAWAYSEAGDFVNETLSVEVFKSDEGFATLVFSDEFEYEGSPDSEKWHHQVIPPNNGGWYNNELQHYTDRADNSFVSDGTLKIVALKEQYTTNSSTKSYTSARLNSKFVFTYGRIEFRAKLPIEKGTWPAFWTLGANINETGNYFGDQYGSVGWPACGEIDIMEQNGWNKNSVIAHFHWGDMNTGEYMNSGGTTSISDASSAFHIYSMEWNSSSIKIYVDNEMIYELPNSSNKPYNNLHYVLMNLAIGGTLGGDVPENFTQDILEIDYVRVYQ</sequence>
<dbReference type="InterPro" id="IPR050546">
    <property type="entry name" value="Glycosyl_Hydrlase_16"/>
</dbReference>
<dbReference type="Pfam" id="PF00722">
    <property type="entry name" value="Glyco_hydro_16"/>
    <property type="match status" value="1"/>
</dbReference>
<evidence type="ECO:0000313" key="4">
    <source>
        <dbReference type="Proteomes" id="UP000598350"/>
    </source>
</evidence>
<dbReference type="EMBL" id="JABTCG010000001">
    <property type="protein sequence ID" value="MBD0849993.1"/>
    <property type="molecule type" value="Genomic_DNA"/>
</dbReference>
<keyword evidence="4" id="KW-1185">Reference proteome</keyword>
<dbReference type="Proteomes" id="UP000598350">
    <property type="component" value="Unassembled WGS sequence"/>
</dbReference>
<dbReference type="GO" id="GO:0016787">
    <property type="term" value="F:hydrolase activity"/>
    <property type="evidence" value="ECO:0007669"/>
    <property type="project" value="UniProtKB-KW"/>
</dbReference>
<feature type="domain" description="GH16" evidence="2">
    <location>
        <begin position="101"/>
        <end position="369"/>
    </location>
</feature>
<dbReference type="InterPro" id="IPR013320">
    <property type="entry name" value="ConA-like_dom_sf"/>
</dbReference>
<accession>A0ABR7V9E7</accession>
<organism evidence="3 4">
    <name type="scientific">Maribacter arenosus</name>
    <dbReference type="NCBI Taxonomy" id="1854708"/>
    <lineage>
        <taxon>Bacteria</taxon>
        <taxon>Pseudomonadati</taxon>
        <taxon>Bacteroidota</taxon>
        <taxon>Flavobacteriia</taxon>
        <taxon>Flavobacteriales</taxon>
        <taxon>Flavobacteriaceae</taxon>
        <taxon>Maribacter</taxon>
    </lineage>
</organism>
<dbReference type="PROSITE" id="PS51257">
    <property type="entry name" value="PROKAR_LIPOPROTEIN"/>
    <property type="match status" value="1"/>
</dbReference>
<dbReference type="Gene3D" id="2.60.120.200">
    <property type="match status" value="1"/>
</dbReference>
<evidence type="ECO:0000256" key="1">
    <source>
        <dbReference type="ARBA" id="ARBA00006865"/>
    </source>
</evidence>